<dbReference type="InterPro" id="IPR000639">
    <property type="entry name" value="Epox_hydrolase-like"/>
</dbReference>
<dbReference type="SUPFAM" id="SSF53474">
    <property type="entry name" value="alpha/beta-Hydrolases"/>
    <property type="match status" value="1"/>
</dbReference>
<protein>
    <submittedName>
        <fullName evidence="3">Hydrolase, alpha/beta fold family</fullName>
    </submittedName>
</protein>
<dbReference type="GeneID" id="45120558"/>
<dbReference type="Gene3D" id="3.40.50.1820">
    <property type="entry name" value="alpha/beta hydrolase"/>
    <property type="match status" value="1"/>
</dbReference>
<accession>Q2T0E2</accession>
<dbReference type="KEGG" id="bte:BTH_I0801"/>
<dbReference type="GO" id="GO:0016787">
    <property type="term" value="F:hydrolase activity"/>
    <property type="evidence" value="ECO:0007669"/>
    <property type="project" value="UniProtKB-KW"/>
</dbReference>
<evidence type="ECO:0000313" key="4">
    <source>
        <dbReference type="Proteomes" id="UP000001930"/>
    </source>
</evidence>
<organism evidence="3 4">
    <name type="scientific">Burkholderia thailandensis (strain ATCC 700388 / DSM 13276 / CCUG 48851 / CIP 106301 / E264)</name>
    <dbReference type="NCBI Taxonomy" id="271848"/>
    <lineage>
        <taxon>Bacteria</taxon>
        <taxon>Pseudomonadati</taxon>
        <taxon>Pseudomonadota</taxon>
        <taxon>Betaproteobacteria</taxon>
        <taxon>Burkholderiales</taxon>
        <taxon>Burkholderiaceae</taxon>
        <taxon>Burkholderia</taxon>
        <taxon>pseudomallei group</taxon>
    </lineage>
</organism>
<keyword evidence="4" id="KW-1185">Reference proteome</keyword>
<dbReference type="PRINTS" id="PR00412">
    <property type="entry name" value="EPOXHYDRLASE"/>
</dbReference>
<dbReference type="PANTHER" id="PTHR43329">
    <property type="entry name" value="EPOXIDE HYDROLASE"/>
    <property type="match status" value="1"/>
</dbReference>
<dbReference type="RefSeq" id="WP_009892545.1">
    <property type="nucleotide sequence ID" value="NC_007651.1"/>
</dbReference>
<keyword evidence="1 3" id="KW-0378">Hydrolase</keyword>
<dbReference type="AlphaFoldDB" id="Q2T0E2"/>
<dbReference type="EMBL" id="CP000086">
    <property type="protein sequence ID" value="ABC38608.1"/>
    <property type="molecule type" value="Genomic_DNA"/>
</dbReference>
<dbReference type="InterPro" id="IPR029058">
    <property type="entry name" value="AB_hydrolase_fold"/>
</dbReference>
<gene>
    <name evidence="3" type="ordered locus">BTH_I0801</name>
</gene>
<sequence length="306" mass="33377">MPDYLFATTPLLDVAYLEWNPDGARTAVLLHGWPDSPACWKAVAPALADAGYRVLAPALRGFAPTRFRDAATPRSGQLAALGRDLLDFVDALRLERPVLVGHDWGARAAANACGLRERVASGLVMLSVGYGTNDPNQSLSLQQARNYWYHWFMATPRGERAVRDDRRAFARTMWDTWAPAGWYAPEDFDEAADAFGGPDWADVVLHSYRHRWGFADGDAAYAGDEARLNPAPVLSVPSLVLHGGADTCNHPDSSAARERFFAGRYERAVLDGVGHFPQREAAARVADAIVAFGANACARRGSPVDR</sequence>
<proteinExistence type="predicted"/>
<evidence type="ECO:0000256" key="1">
    <source>
        <dbReference type="ARBA" id="ARBA00022801"/>
    </source>
</evidence>
<dbReference type="Proteomes" id="UP000001930">
    <property type="component" value="Chromosome I"/>
</dbReference>
<evidence type="ECO:0000313" key="3">
    <source>
        <dbReference type="EMBL" id="ABC38608.1"/>
    </source>
</evidence>
<reference evidence="3 4" key="1">
    <citation type="journal article" date="2005" name="BMC Genomics">
        <title>Bacterial genome adaptation to niches: divergence of the potential virulence genes in three Burkholderia species of different survival strategies.</title>
        <authorList>
            <person name="Kim H.S."/>
            <person name="Schell M.A."/>
            <person name="Yu Y."/>
            <person name="Ulrich R.L."/>
            <person name="Sarria S.H."/>
            <person name="Nierman W.C."/>
            <person name="DeShazer D."/>
        </authorList>
    </citation>
    <scope>NUCLEOTIDE SEQUENCE [LARGE SCALE GENOMIC DNA]</scope>
    <source>
        <strain evidence="4">ATCC 700388 / DSM 13276 / CCUG 48851 / CIP 106301 / E264</strain>
    </source>
</reference>
<feature type="domain" description="AB hydrolase-1" evidence="2">
    <location>
        <begin position="28"/>
        <end position="278"/>
    </location>
</feature>
<evidence type="ECO:0000259" key="2">
    <source>
        <dbReference type="Pfam" id="PF00561"/>
    </source>
</evidence>
<dbReference type="InterPro" id="IPR000073">
    <property type="entry name" value="AB_hydrolase_1"/>
</dbReference>
<dbReference type="HOGENOM" id="CLU_020336_16_2_4"/>
<dbReference type="ESTHER" id="burma-q62ib8">
    <property type="family name" value="Epoxide_hydrolase"/>
</dbReference>
<name>Q2T0E2_BURTA</name>
<dbReference type="Pfam" id="PF00561">
    <property type="entry name" value="Abhydrolase_1"/>
    <property type="match status" value="1"/>
</dbReference>